<dbReference type="AlphaFoldDB" id="A0A1L9MSH2"/>
<feature type="compositionally biased region" description="Polar residues" evidence="1">
    <location>
        <begin position="354"/>
        <end position="364"/>
    </location>
</feature>
<keyword evidence="4" id="KW-1185">Reference proteome</keyword>
<feature type="transmembrane region" description="Helical" evidence="2">
    <location>
        <begin position="675"/>
        <end position="696"/>
    </location>
</feature>
<gene>
    <name evidence="3" type="ORF">ASPTUDRAFT_908037</name>
</gene>
<dbReference type="VEuPathDB" id="FungiDB:ASPTUDRAFT_908037"/>
<keyword evidence="2" id="KW-0472">Membrane</keyword>
<feature type="compositionally biased region" description="Polar residues" evidence="1">
    <location>
        <begin position="1"/>
        <end position="10"/>
    </location>
</feature>
<feature type="compositionally biased region" description="Low complexity" evidence="1">
    <location>
        <begin position="449"/>
        <end position="464"/>
    </location>
</feature>
<dbReference type="EMBL" id="KV878208">
    <property type="protein sequence ID" value="OJI79988.1"/>
    <property type="molecule type" value="Genomic_DNA"/>
</dbReference>
<evidence type="ECO:0008006" key="5">
    <source>
        <dbReference type="Google" id="ProtNLM"/>
    </source>
</evidence>
<feature type="region of interest" description="Disordered" evidence="1">
    <location>
        <begin position="391"/>
        <end position="467"/>
    </location>
</feature>
<accession>A0A1L9MSH2</accession>
<proteinExistence type="predicted"/>
<feature type="transmembrane region" description="Helical" evidence="2">
    <location>
        <begin position="610"/>
        <end position="631"/>
    </location>
</feature>
<evidence type="ECO:0000256" key="2">
    <source>
        <dbReference type="SAM" id="Phobius"/>
    </source>
</evidence>
<feature type="compositionally biased region" description="Polar residues" evidence="1">
    <location>
        <begin position="507"/>
        <end position="531"/>
    </location>
</feature>
<feature type="compositionally biased region" description="Polar residues" evidence="1">
    <location>
        <begin position="103"/>
        <end position="126"/>
    </location>
</feature>
<dbReference type="OMA" id="HSWSPHL"/>
<feature type="compositionally biased region" description="Low complexity" evidence="1">
    <location>
        <begin position="265"/>
        <end position="281"/>
    </location>
</feature>
<evidence type="ECO:0000313" key="3">
    <source>
        <dbReference type="EMBL" id="OJI79988.1"/>
    </source>
</evidence>
<dbReference type="Proteomes" id="UP000184304">
    <property type="component" value="Unassembled WGS sequence"/>
</dbReference>
<reference evidence="4" key="1">
    <citation type="journal article" date="2017" name="Genome Biol.">
        <title>Comparative genomics reveals high biological diversity and specific adaptations in the industrially and medically important fungal genus Aspergillus.</title>
        <authorList>
            <person name="de Vries R.P."/>
            <person name="Riley R."/>
            <person name="Wiebenga A."/>
            <person name="Aguilar-Osorio G."/>
            <person name="Amillis S."/>
            <person name="Uchima C.A."/>
            <person name="Anderluh G."/>
            <person name="Asadollahi M."/>
            <person name="Askin M."/>
            <person name="Barry K."/>
            <person name="Battaglia E."/>
            <person name="Bayram O."/>
            <person name="Benocci T."/>
            <person name="Braus-Stromeyer S.A."/>
            <person name="Caldana C."/>
            <person name="Canovas D."/>
            <person name="Cerqueira G.C."/>
            <person name="Chen F."/>
            <person name="Chen W."/>
            <person name="Choi C."/>
            <person name="Clum A."/>
            <person name="Dos Santos R.A."/>
            <person name="Damasio A.R."/>
            <person name="Diallinas G."/>
            <person name="Emri T."/>
            <person name="Fekete E."/>
            <person name="Flipphi M."/>
            <person name="Freyberg S."/>
            <person name="Gallo A."/>
            <person name="Gournas C."/>
            <person name="Habgood R."/>
            <person name="Hainaut M."/>
            <person name="Harispe M.L."/>
            <person name="Henrissat B."/>
            <person name="Hilden K.S."/>
            <person name="Hope R."/>
            <person name="Hossain A."/>
            <person name="Karabika E."/>
            <person name="Karaffa L."/>
            <person name="Karanyi Z."/>
            <person name="Krasevec N."/>
            <person name="Kuo A."/>
            <person name="Kusch H."/>
            <person name="LaButti K."/>
            <person name="Lagendijk E.L."/>
            <person name="Lapidus A."/>
            <person name="Levasseur A."/>
            <person name="Lindquist E."/>
            <person name="Lipzen A."/>
            <person name="Logrieco A.F."/>
            <person name="MacCabe A."/>
            <person name="Maekelae M.R."/>
            <person name="Malavazi I."/>
            <person name="Melin P."/>
            <person name="Meyer V."/>
            <person name="Mielnichuk N."/>
            <person name="Miskei M."/>
            <person name="Molnar A.P."/>
            <person name="Mule G."/>
            <person name="Ngan C.Y."/>
            <person name="Orejas M."/>
            <person name="Orosz E."/>
            <person name="Ouedraogo J.P."/>
            <person name="Overkamp K.M."/>
            <person name="Park H.-S."/>
            <person name="Perrone G."/>
            <person name="Piumi F."/>
            <person name="Punt P.J."/>
            <person name="Ram A.F."/>
            <person name="Ramon A."/>
            <person name="Rauscher S."/>
            <person name="Record E."/>
            <person name="Riano-Pachon D.M."/>
            <person name="Robert V."/>
            <person name="Roehrig J."/>
            <person name="Ruller R."/>
            <person name="Salamov A."/>
            <person name="Salih N.S."/>
            <person name="Samson R.A."/>
            <person name="Sandor E."/>
            <person name="Sanguinetti M."/>
            <person name="Schuetze T."/>
            <person name="Sepcic K."/>
            <person name="Shelest E."/>
            <person name="Sherlock G."/>
            <person name="Sophianopoulou V."/>
            <person name="Squina F.M."/>
            <person name="Sun H."/>
            <person name="Susca A."/>
            <person name="Todd R.B."/>
            <person name="Tsang A."/>
            <person name="Unkles S.E."/>
            <person name="van de Wiele N."/>
            <person name="van Rossen-Uffink D."/>
            <person name="Oliveira J.V."/>
            <person name="Vesth T.C."/>
            <person name="Visser J."/>
            <person name="Yu J.-H."/>
            <person name="Zhou M."/>
            <person name="Andersen M.R."/>
            <person name="Archer D.B."/>
            <person name="Baker S.E."/>
            <person name="Benoit I."/>
            <person name="Brakhage A.A."/>
            <person name="Braus G.H."/>
            <person name="Fischer R."/>
            <person name="Frisvad J.C."/>
            <person name="Goldman G.H."/>
            <person name="Houbraken J."/>
            <person name="Oakley B."/>
            <person name="Pocsi I."/>
            <person name="Scazzocchio C."/>
            <person name="Seiboth B."/>
            <person name="vanKuyk P.A."/>
            <person name="Wortman J."/>
            <person name="Dyer P.S."/>
            <person name="Grigoriev I.V."/>
        </authorList>
    </citation>
    <scope>NUCLEOTIDE SEQUENCE [LARGE SCALE GENOMIC DNA]</scope>
    <source>
        <strain evidence="4">CBS 134.48</strain>
    </source>
</reference>
<feature type="region of interest" description="Disordered" evidence="1">
    <location>
        <begin position="498"/>
        <end position="571"/>
    </location>
</feature>
<keyword evidence="2" id="KW-1133">Transmembrane helix</keyword>
<evidence type="ECO:0000256" key="1">
    <source>
        <dbReference type="SAM" id="MobiDB-lite"/>
    </source>
</evidence>
<feature type="region of interest" description="Disordered" evidence="1">
    <location>
        <begin position="1"/>
        <end position="210"/>
    </location>
</feature>
<sequence>MRSAAPTTNSPKRRALHERTPSHTNENSPPSSLRAVSEKYNDQQEPDVYTSTPYPTKPEQILLPRPGKGQDFIPDSRFHVDEAPDHYHGNTSTELSHLGDSSLIDQSVSDPWDLSSTFDAANTPSQVWEDDPSSSKSSFPEPVLHESKPTDQKSDQGSVAAYSDEEPNSLPRAVPTIKTVVSQTPSRVPSGPETLASSNSSPNVVPIGPPSSPNFVALDSSSLNFVPLGASSNSASITRSNSLSSLNSLGTVIRYIGAAQWTHGSSSEHSSSRSRSQSVRSNPPYRVPSVRSNSTQARERSHSRSITSSSRSGPPSDIQAIVDSGVFIQYPTIQAPSSSSSRVDVSHSEEDASDQNPQEPTTDFSSERFRTHLSTVPSMWSAECDSRSISPAADSVNSQMDPKRPSAALVRQRPTSSSMWLVSDSDGDERMDNLSSLPARPTNPAVPCSVSSESRQSSMRSNMRPPTSGSFSFHFLPNWAKMYYGAGEQAEDSVLSGAEISRPPSARASTSHTNALNRLPTATSRTRTRTFGSEMRETLRWKPDPRDPRNHWVRDPESQTREPSRNRLRHSWSPHLFPDRRAVNPRRGTWGAPSLDSRTEPLLGRRNIQVWSFCVGFVFPLAWLIASFLPLPTKPDAIPEADVESQLEMTLRMRLFDLETRRHENARWWRNLNRWMNPLGLVIITIVVCSLSSVSVDYSMLIFSQVTLAVVGTTVGF</sequence>
<feature type="region of interest" description="Disordered" evidence="1">
    <location>
        <begin position="335"/>
        <end position="367"/>
    </location>
</feature>
<evidence type="ECO:0000313" key="4">
    <source>
        <dbReference type="Proteomes" id="UP000184304"/>
    </source>
</evidence>
<dbReference type="STRING" id="767770.A0A1L9MSH2"/>
<keyword evidence="2" id="KW-0812">Transmembrane</keyword>
<feature type="region of interest" description="Disordered" evidence="1">
    <location>
        <begin position="262"/>
        <end position="318"/>
    </location>
</feature>
<feature type="compositionally biased region" description="Basic and acidic residues" evidence="1">
    <location>
        <begin position="143"/>
        <end position="154"/>
    </location>
</feature>
<name>A0A1L9MSH2_ASPTC</name>
<dbReference type="OrthoDB" id="4153178at2759"/>
<feature type="compositionally biased region" description="Polar residues" evidence="1">
    <location>
        <begin position="22"/>
        <end position="31"/>
    </location>
</feature>
<protein>
    <recommendedName>
        <fullName evidence="5">Serine-rich protein</fullName>
    </recommendedName>
</protein>
<feature type="compositionally biased region" description="Basic and acidic residues" evidence="1">
    <location>
        <begin position="74"/>
        <end position="88"/>
    </location>
</feature>
<organism evidence="3 4">
    <name type="scientific">Aspergillus tubingensis (strain CBS 134.48)</name>
    <dbReference type="NCBI Taxonomy" id="767770"/>
    <lineage>
        <taxon>Eukaryota</taxon>
        <taxon>Fungi</taxon>
        <taxon>Dikarya</taxon>
        <taxon>Ascomycota</taxon>
        <taxon>Pezizomycotina</taxon>
        <taxon>Eurotiomycetes</taxon>
        <taxon>Eurotiomycetidae</taxon>
        <taxon>Eurotiales</taxon>
        <taxon>Aspergillaceae</taxon>
        <taxon>Aspergillus</taxon>
        <taxon>Aspergillus subgen. Circumdati</taxon>
    </lineage>
</organism>
<feature type="compositionally biased region" description="Basic and acidic residues" evidence="1">
    <location>
        <begin position="534"/>
        <end position="565"/>
    </location>
</feature>